<feature type="compositionally biased region" description="Low complexity" evidence="5">
    <location>
        <begin position="317"/>
        <end position="326"/>
    </location>
</feature>
<dbReference type="GO" id="GO:0003755">
    <property type="term" value="F:peptidyl-prolyl cis-trans isomerase activity"/>
    <property type="evidence" value="ECO:0007669"/>
    <property type="project" value="InterPro"/>
</dbReference>
<dbReference type="InterPro" id="IPR029000">
    <property type="entry name" value="Cyclophilin-like_dom_sf"/>
</dbReference>
<dbReference type="InterPro" id="IPR007719">
    <property type="entry name" value="PCS_N"/>
</dbReference>
<dbReference type="PANTHER" id="PTHR33447">
    <property type="entry name" value="GLUTATHIONE GAMMA-GLUTAMYLCYSTEINYLTRANSFERASE"/>
    <property type="match status" value="1"/>
</dbReference>
<name>F4QB85_CACFS</name>
<evidence type="ECO:0000256" key="4">
    <source>
        <dbReference type="ARBA" id="ARBA00022723"/>
    </source>
</evidence>
<feature type="region of interest" description="Disordered" evidence="5">
    <location>
        <begin position="265"/>
        <end position="342"/>
    </location>
</feature>
<dbReference type="EMBL" id="GL883027">
    <property type="protein sequence ID" value="EGG14857.1"/>
    <property type="molecule type" value="Genomic_DNA"/>
</dbReference>
<dbReference type="GO" id="GO:0016756">
    <property type="term" value="F:glutathione gamma-glutamylcysteinyltransferase activity"/>
    <property type="evidence" value="ECO:0007669"/>
    <property type="project" value="UniProtKB-EC"/>
</dbReference>
<evidence type="ECO:0000256" key="2">
    <source>
        <dbReference type="ARBA" id="ARBA00022539"/>
    </source>
</evidence>
<keyword evidence="3" id="KW-0808">Transferase</keyword>
<dbReference type="RefSeq" id="XP_004351373.1">
    <property type="nucleotide sequence ID" value="XM_004351321.1"/>
</dbReference>
<keyword evidence="6" id="KW-0732">Signal</keyword>
<dbReference type="OrthoDB" id="448954at2759"/>
<reference evidence="9" key="1">
    <citation type="journal article" date="2011" name="Genome Res.">
        <title>Phylogeny-wide analysis of social amoeba genomes highlights ancient origins for complex intercellular communication.</title>
        <authorList>
            <person name="Heidel A.J."/>
            <person name="Lawal H.M."/>
            <person name="Felder M."/>
            <person name="Schilde C."/>
            <person name="Helps N.R."/>
            <person name="Tunggal B."/>
            <person name="Rivero F."/>
            <person name="John U."/>
            <person name="Schleicher M."/>
            <person name="Eichinger L."/>
            <person name="Platzer M."/>
            <person name="Noegel A.A."/>
            <person name="Schaap P."/>
            <person name="Gloeckner G."/>
        </authorList>
    </citation>
    <scope>NUCLEOTIDE SEQUENCE [LARGE SCALE GENOMIC DNA]</scope>
    <source>
        <strain evidence="9">SH3</strain>
    </source>
</reference>
<evidence type="ECO:0000256" key="5">
    <source>
        <dbReference type="SAM" id="MobiDB-lite"/>
    </source>
</evidence>
<evidence type="ECO:0000313" key="9">
    <source>
        <dbReference type="Proteomes" id="UP000007797"/>
    </source>
</evidence>
<dbReference type="Pfam" id="PF00160">
    <property type="entry name" value="Pro_isomerase"/>
    <property type="match status" value="1"/>
</dbReference>
<evidence type="ECO:0000259" key="7">
    <source>
        <dbReference type="PROSITE" id="PS51443"/>
    </source>
</evidence>
<dbReference type="FunFam" id="3.90.70.30:FF:000001">
    <property type="entry name" value="Glutathione gamma-glutamylcysteinyltransferase 1"/>
    <property type="match status" value="1"/>
</dbReference>
<evidence type="ECO:0000256" key="1">
    <source>
        <dbReference type="ARBA" id="ARBA00012468"/>
    </source>
</evidence>
<feature type="compositionally biased region" description="Polar residues" evidence="5">
    <location>
        <begin position="300"/>
        <end position="316"/>
    </location>
</feature>
<keyword evidence="4" id="KW-0479">Metal-binding</keyword>
<dbReference type="KEGG" id="dfa:DFA_10730"/>
<dbReference type="InterPro" id="IPR040409">
    <property type="entry name" value="PCS-like"/>
</dbReference>
<dbReference type="AlphaFoldDB" id="F4QB85"/>
<evidence type="ECO:0000313" key="8">
    <source>
        <dbReference type="EMBL" id="EGG14857.1"/>
    </source>
</evidence>
<dbReference type="EC" id="2.3.2.15" evidence="1"/>
<dbReference type="InterPro" id="IPR038765">
    <property type="entry name" value="Papain-like_cys_pep_sf"/>
</dbReference>
<dbReference type="GO" id="GO:0010273">
    <property type="term" value="P:detoxification of copper ion"/>
    <property type="evidence" value="ECO:0007669"/>
    <property type="project" value="TreeGrafter"/>
</dbReference>
<feature type="compositionally biased region" description="Basic residues" evidence="5">
    <location>
        <begin position="268"/>
        <end position="286"/>
    </location>
</feature>
<dbReference type="InterPro" id="IPR002130">
    <property type="entry name" value="Cyclophilin-type_PPIase_dom"/>
</dbReference>
<keyword evidence="2" id="KW-0104">Cadmium</keyword>
<dbReference type="GeneID" id="14866905"/>
<feature type="domain" description="Peptidase C83" evidence="7">
    <location>
        <begin position="353"/>
        <end position="573"/>
    </location>
</feature>
<dbReference type="GO" id="GO:0046938">
    <property type="term" value="P:phytochelatin biosynthetic process"/>
    <property type="evidence" value="ECO:0007669"/>
    <property type="project" value="InterPro"/>
</dbReference>
<feature type="compositionally biased region" description="Low complexity" evidence="5">
    <location>
        <begin position="287"/>
        <end position="299"/>
    </location>
</feature>
<dbReference type="SUPFAM" id="SSF54001">
    <property type="entry name" value="Cysteine proteinases"/>
    <property type="match status" value="1"/>
</dbReference>
<feature type="chain" id="PRO_5003320731" description="glutathione gamma-glutamylcysteinyltransferase" evidence="6">
    <location>
        <begin position="27"/>
        <end position="789"/>
    </location>
</feature>
<dbReference type="SUPFAM" id="SSF50891">
    <property type="entry name" value="Cyclophilin-like"/>
    <property type="match status" value="1"/>
</dbReference>
<proteinExistence type="predicted"/>
<feature type="signal peptide" evidence="6">
    <location>
        <begin position="1"/>
        <end position="26"/>
    </location>
</feature>
<dbReference type="PANTHER" id="PTHR33447:SF2">
    <property type="entry name" value="GLUTATHIONE GAMMA-GLUTAMYLCYSTEINYLTRANSFERASE"/>
    <property type="match status" value="1"/>
</dbReference>
<dbReference type="InterPro" id="IPR038156">
    <property type="entry name" value="PCS_N_sf"/>
</dbReference>
<dbReference type="Proteomes" id="UP000007797">
    <property type="component" value="Unassembled WGS sequence"/>
</dbReference>
<dbReference type="Pfam" id="PF05023">
    <property type="entry name" value="Phytochelatin"/>
    <property type="match status" value="1"/>
</dbReference>
<accession>F4QB85</accession>
<sequence length="789" mass="88439">MFRYSTFILSTIILLIGLSSSSLSYAEQSSLPIKTAPSTFTVDFKTTIGTFTADFHRDWAPIGVDHLYSLLQVGYYNNNAFYDVIKTPYPLVAGWGINGTPAVAKKYNVSIPNDPTKQESQIGTISFEGVIGSDGNVTSRTTTIFVNLAYNWWMDGEGYAPMGIVTEGFQSVVQQLYSYPFSINPDNIYSQGNAYLQEKYPKICIEQRKEKRMTIIDEELTPHVHHRCKSSSSSASSSLLTIQHHRHHLISNNNKRHYSQQCCSVQHNHSHGHSHSHGNSHAHANGHNHNQQPQQQQQHDINNIIKQTNTQQSQINATTTTTMSSPAPSPSPTSAPAAAPAAATPNVPAKAASFKPSFYQRPLPSHLIAFSSDEGRKIFREALGDGHMEGYFSLSEQFVSQSDPAYCGLATLAMVLNALKIDPKRLWKGPWRWFAEDMLDCCTPIESVKKRGITFTEFTCLSRCNGAKIKSFRGDETDLEHFRQSIIDSCSMKSPQHLVISYNRKVLGQTGSGHYSPIGGYHQDRDLALVLDVARFKYSPHWVPVQVLWESMLSLDPETKKPRGYYLMSTDPTYQPSFCRVKNTLSWAGIADTFLNNVPSILGSMNEPSVETVIKTIFKQLPQETAYVLCAYSHELYNRLSETVGSKLSWKTFFQELSHTNIYRKLNDMAKSGDIEWSITHHHDNSSAVKQNEICNDYPVGLATIMFLSLPAQMYSTLPLVVRDQLSLLRSIDELNVEVINEIMKIREEMFQVTLNPCACKGNGMNNNSMLNAATCNNNNNNNNINKPI</sequence>
<protein>
    <recommendedName>
        <fullName evidence="1">glutathione gamma-glutamylcysteinyltransferase</fullName>
        <ecNumber evidence="1">2.3.2.15</ecNumber>
    </recommendedName>
</protein>
<organism evidence="8 9">
    <name type="scientific">Cavenderia fasciculata</name>
    <name type="common">Slime mold</name>
    <name type="synonym">Dictyostelium fasciculatum</name>
    <dbReference type="NCBI Taxonomy" id="261658"/>
    <lineage>
        <taxon>Eukaryota</taxon>
        <taxon>Amoebozoa</taxon>
        <taxon>Evosea</taxon>
        <taxon>Eumycetozoa</taxon>
        <taxon>Dictyostelia</taxon>
        <taxon>Acytosteliales</taxon>
        <taxon>Cavenderiaceae</taxon>
        <taxon>Cavenderia</taxon>
    </lineage>
</organism>
<gene>
    <name evidence="8" type="ORF">DFA_10730</name>
</gene>
<keyword evidence="9" id="KW-1185">Reference proteome</keyword>
<dbReference type="Gene3D" id="3.90.70.30">
    <property type="entry name" value="Phytochelatin synthase, N-terminal domain"/>
    <property type="match status" value="1"/>
</dbReference>
<dbReference type="GO" id="GO:0098849">
    <property type="term" value="P:cellular detoxification of cadmium ion"/>
    <property type="evidence" value="ECO:0007669"/>
    <property type="project" value="TreeGrafter"/>
</dbReference>
<evidence type="ECO:0000256" key="6">
    <source>
        <dbReference type="SAM" id="SignalP"/>
    </source>
</evidence>
<dbReference type="GO" id="GO:0046872">
    <property type="term" value="F:metal ion binding"/>
    <property type="evidence" value="ECO:0007669"/>
    <property type="project" value="UniProtKB-KW"/>
</dbReference>
<dbReference type="Gene3D" id="2.40.100.10">
    <property type="entry name" value="Cyclophilin-like"/>
    <property type="match status" value="1"/>
</dbReference>
<dbReference type="PROSITE" id="PS51443">
    <property type="entry name" value="PCS"/>
    <property type="match status" value="1"/>
</dbReference>
<evidence type="ECO:0000256" key="3">
    <source>
        <dbReference type="ARBA" id="ARBA00022679"/>
    </source>
</evidence>